<comment type="cofactor">
    <cofactor evidence="7">
        <name>Mg(2+)</name>
        <dbReference type="ChEBI" id="CHEBI:18420"/>
    </cofactor>
</comment>
<organism evidence="9 10">
    <name type="scientific">Pseudonocardia xishanensis</name>
    <dbReference type="NCBI Taxonomy" id="630995"/>
    <lineage>
        <taxon>Bacteria</taxon>
        <taxon>Bacillati</taxon>
        <taxon>Actinomycetota</taxon>
        <taxon>Actinomycetes</taxon>
        <taxon>Pseudonocardiales</taxon>
        <taxon>Pseudonocardiaceae</taxon>
        <taxon>Pseudonocardia</taxon>
    </lineage>
</organism>
<evidence type="ECO:0000256" key="4">
    <source>
        <dbReference type="ARBA" id="ARBA00022505"/>
    </source>
</evidence>
<dbReference type="PANTHER" id="PTHR10192:SF5">
    <property type="entry name" value="GEPHYRIN"/>
    <property type="match status" value="1"/>
</dbReference>
<dbReference type="InterPro" id="IPR001453">
    <property type="entry name" value="MoaB/Mog_dom"/>
</dbReference>
<evidence type="ECO:0000313" key="10">
    <source>
        <dbReference type="Proteomes" id="UP001501598"/>
    </source>
</evidence>
<dbReference type="InterPro" id="IPR036135">
    <property type="entry name" value="MoeA_linker/N_sf"/>
</dbReference>
<dbReference type="SUPFAM" id="SSF53218">
    <property type="entry name" value="Molybdenum cofactor biosynthesis proteins"/>
    <property type="match status" value="1"/>
</dbReference>
<dbReference type="InterPro" id="IPR005111">
    <property type="entry name" value="MoeA_C_domain_IV"/>
</dbReference>
<keyword evidence="5 7" id="KW-0501">Molybdenum cofactor biosynthesis</keyword>
<comment type="caution">
    <text evidence="9">The sequence shown here is derived from an EMBL/GenBank/DDBJ whole genome shotgun (WGS) entry which is preliminary data.</text>
</comment>
<evidence type="ECO:0000256" key="6">
    <source>
        <dbReference type="ARBA" id="ARBA00047317"/>
    </source>
</evidence>
<keyword evidence="7" id="KW-0808">Transferase</keyword>
<dbReference type="CDD" id="cd00887">
    <property type="entry name" value="MoeA"/>
    <property type="match status" value="1"/>
</dbReference>
<feature type="domain" description="MoaB/Mog" evidence="8">
    <location>
        <begin position="179"/>
        <end position="319"/>
    </location>
</feature>
<proteinExistence type="inferred from homology"/>
<comment type="similarity">
    <text evidence="3 7">Belongs to the MoeA family.</text>
</comment>
<protein>
    <recommendedName>
        <fullName evidence="7">Molybdopterin molybdenumtransferase</fullName>
        <ecNumber evidence="7">2.10.1.1</ecNumber>
    </recommendedName>
</protein>
<dbReference type="Pfam" id="PF03453">
    <property type="entry name" value="MoeA_N"/>
    <property type="match status" value="1"/>
</dbReference>
<dbReference type="Proteomes" id="UP001501598">
    <property type="component" value="Unassembled WGS sequence"/>
</dbReference>
<dbReference type="Gene3D" id="2.170.190.11">
    <property type="entry name" value="Molybdopterin biosynthesis moea protein, domain 3"/>
    <property type="match status" value="1"/>
</dbReference>
<keyword evidence="7" id="KW-0479">Metal-binding</keyword>
<dbReference type="Pfam" id="PF00994">
    <property type="entry name" value="MoCF_biosynth"/>
    <property type="match status" value="1"/>
</dbReference>
<evidence type="ECO:0000256" key="1">
    <source>
        <dbReference type="ARBA" id="ARBA00002901"/>
    </source>
</evidence>
<dbReference type="SUPFAM" id="SSF63882">
    <property type="entry name" value="MoeA N-terminal region -like"/>
    <property type="match status" value="1"/>
</dbReference>
<comment type="function">
    <text evidence="1 7">Catalyzes the insertion of molybdate into adenylated molybdopterin with the concomitant release of AMP.</text>
</comment>
<evidence type="ECO:0000256" key="2">
    <source>
        <dbReference type="ARBA" id="ARBA00005046"/>
    </source>
</evidence>
<dbReference type="EC" id="2.10.1.1" evidence="7"/>
<dbReference type="RefSeq" id="WP_345428579.1">
    <property type="nucleotide sequence ID" value="NZ_BAABGT010000122.1"/>
</dbReference>
<dbReference type="Pfam" id="PF03454">
    <property type="entry name" value="MoeA_C"/>
    <property type="match status" value="1"/>
</dbReference>
<evidence type="ECO:0000259" key="8">
    <source>
        <dbReference type="SMART" id="SM00852"/>
    </source>
</evidence>
<dbReference type="InterPro" id="IPR036688">
    <property type="entry name" value="MoeA_C_domain_IV_sf"/>
</dbReference>
<dbReference type="SMART" id="SM00852">
    <property type="entry name" value="MoCF_biosynth"/>
    <property type="match status" value="1"/>
</dbReference>
<dbReference type="InterPro" id="IPR005110">
    <property type="entry name" value="MoeA_linker/N"/>
</dbReference>
<dbReference type="EMBL" id="BAABGT010000122">
    <property type="protein sequence ID" value="GAA4560529.1"/>
    <property type="molecule type" value="Genomic_DNA"/>
</dbReference>
<dbReference type="SUPFAM" id="SSF63867">
    <property type="entry name" value="MoeA C-terminal domain-like"/>
    <property type="match status" value="1"/>
</dbReference>
<evidence type="ECO:0000256" key="7">
    <source>
        <dbReference type="RuleBase" id="RU365090"/>
    </source>
</evidence>
<evidence type="ECO:0000256" key="3">
    <source>
        <dbReference type="ARBA" id="ARBA00010763"/>
    </source>
</evidence>
<dbReference type="Gene3D" id="2.40.340.10">
    <property type="entry name" value="MoeA, C-terminal, domain IV"/>
    <property type="match status" value="1"/>
</dbReference>
<dbReference type="Gene3D" id="3.40.980.10">
    <property type="entry name" value="MoaB/Mog-like domain"/>
    <property type="match status" value="1"/>
</dbReference>
<dbReference type="NCBIfam" id="NF045515">
    <property type="entry name" value="Glp_gephyrin"/>
    <property type="match status" value="1"/>
</dbReference>
<dbReference type="InterPro" id="IPR038987">
    <property type="entry name" value="MoeA-like"/>
</dbReference>
<evidence type="ECO:0000313" key="9">
    <source>
        <dbReference type="EMBL" id="GAA4560529.1"/>
    </source>
</evidence>
<dbReference type="InterPro" id="IPR036425">
    <property type="entry name" value="MoaB/Mog-like_dom_sf"/>
</dbReference>
<reference evidence="10" key="1">
    <citation type="journal article" date="2019" name="Int. J. Syst. Evol. Microbiol.">
        <title>The Global Catalogue of Microorganisms (GCM) 10K type strain sequencing project: providing services to taxonomists for standard genome sequencing and annotation.</title>
        <authorList>
            <consortium name="The Broad Institute Genomics Platform"/>
            <consortium name="The Broad Institute Genome Sequencing Center for Infectious Disease"/>
            <person name="Wu L."/>
            <person name="Ma J."/>
        </authorList>
    </citation>
    <scope>NUCLEOTIDE SEQUENCE [LARGE SCALE GENOMIC DNA]</scope>
    <source>
        <strain evidence="10">JCM 17906</strain>
    </source>
</reference>
<evidence type="ECO:0000256" key="5">
    <source>
        <dbReference type="ARBA" id="ARBA00023150"/>
    </source>
</evidence>
<comment type="pathway">
    <text evidence="2 7">Cofactor biosynthesis; molybdopterin biosynthesis.</text>
</comment>
<sequence length="409" mass="42616">MRSVDEQLKRVLEIAARPAPVRVALSDAHGLRSAEEVVASRALPGFDQAAIDGYAVRSVDVVGGSEAEPVELPVVGEIPAGSRQPLRLQPGQAVQVAAGAPLPTLADAVLPRAHTDGGSARLKVTRGVPSAGFVRRIGEDLQPGDVAVRRDAVIGAAQVALLAAAGRDKVLVHPRPRVSVVSMGDELVDVSRPSAAGHVPDVSSYALTAAAREAGAEIVRPPRLVRCDARELRSAVEDMLPFSEIVVVCGGAGGNAGSEAKAAFAGLGEIDTTRVAMSPGSSQAFGRLGRDSVPTFLFPSGPATALVLFEVLVRPLIRLGLGLTDPYRRTVSARLTSPVASPEGRRSFVRGRLLREVESGDYLVQPLATGGVHLLATLAEANALVTIPESTTEVGMDERVEVALLSSRR</sequence>
<accession>A0ABP8S3F6</accession>
<keyword evidence="10" id="KW-1185">Reference proteome</keyword>
<keyword evidence="4 7" id="KW-0500">Molybdenum</keyword>
<keyword evidence="7" id="KW-0460">Magnesium</keyword>
<dbReference type="PANTHER" id="PTHR10192">
    <property type="entry name" value="MOLYBDOPTERIN BIOSYNTHESIS PROTEIN"/>
    <property type="match status" value="1"/>
</dbReference>
<dbReference type="Gene3D" id="3.90.105.10">
    <property type="entry name" value="Molybdopterin biosynthesis moea protein, domain 2"/>
    <property type="match status" value="1"/>
</dbReference>
<gene>
    <name evidence="9" type="ORF">GCM10023175_70760</name>
</gene>
<name>A0ABP8S3F6_9PSEU</name>
<comment type="catalytic activity">
    <reaction evidence="6">
        <text>adenylyl-molybdopterin + molybdate = Mo-molybdopterin + AMP + H(+)</text>
        <dbReference type="Rhea" id="RHEA:35047"/>
        <dbReference type="ChEBI" id="CHEBI:15378"/>
        <dbReference type="ChEBI" id="CHEBI:36264"/>
        <dbReference type="ChEBI" id="CHEBI:62727"/>
        <dbReference type="ChEBI" id="CHEBI:71302"/>
        <dbReference type="ChEBI" id="CHEBI:456215"/>
        <dbReference type="EC" id="2.10.1.1"/>
    </reaction>
</comment>